<evidence type="ECO:0000313" key="2">
    <source>
        <dbReference type="EMBL" id="RWR15422.1"/>
    </source>
</evidence>
<evidence type="ECO:0000256" key="1">
    <source>
        <dbReference type="SAM" id="MobiDB-lite"/>
    </source>
</evidence>
<organism evidence="2 3">
    <name type="scientific">Paenirhodobacter populi</name>
    <dbReference type="NCBI Taxonomy" id="2306993"/>
    <lineage>
        <taxon>Bacteria</taxon>
        <taxon>Pseudomonadati</taxon>
        <taxon>Pseudomonadota</taxon>
        <taxon>Alphaproteobacteria</taxon>
        <taxon>Rhodobacterales</taxon>
        <taxon>Rhodobacter group</taxon>
        <taxon>Paenirhodobacter</taxon>
    </lineage>
</organism>
<dbReference type="AlphaFoldDB" id="A0A443J4L3"/>
<dbReference type="EMBL" id="SAUW01000001">
    <property type="protein sequence ID" value="RWR15422.1"/>
    <property type="molecule type" value="Genomic_DNA"/>
</dbReference>
<proteinExistence type="predicted"/>
<feature type="region of interest" description="Disordered" evidence="1">
    <location>
        <begin position="62"/>
        <end position="83"/>
    </location>
</feature>
<sequence length="197" mass="21766">MPNSYTAFAGQRLLMAGASRNVGIAVRKALDRGVPDAILIFDDQTGRQVDFDLRGTEEEIAARLGQSEEPPQDAPRSPGRPKLGVVAREVTLLPRHWDWLSRQSGGASATLRRLVDTARKLEEHKQVAREAQQASDRFMMAMLGNQPGYEEAARALYAGDRARFLALSDPWPAELRDYARRLAAPAFDHGEDADSLV</sequence>
<reference evidence="2 3" key="1">
    <citation type="submission" date="2019-01" db="EMBL/GenBank/DDBJ databases">
        <title>Sinorhodobacter populi sp. nov. isolated from the symptomatic bark tissue of Populus euramericana canker.</title>
        <authorList>
            <person name="Xu G."/>
        </authorList>
    </citation>
    <scope>NUCLEOTIDE SEQUENCE [LARGE SCALE GENOMIC DNA]</scope>
    <source>
        <strain evidence="2 3">2D-5</strain>
    </source>
</reference>
<dbReference type="InterPro" id="IPR018715">
    <property type="entry name" value="DUF2239"/>
</dbReference>
<accession>A0A443J4L3</accession>
<comment type="caution">
    <text evidence="2">The sequence shown here is derived from an EMBL/GenBank/DDBJ whole genome shotgun (WGS) entry which is preliminary data.</text>
</comment>
<gene>
    <name evidence="2" type="ORF">D2T33_00665</name>
</gene>
<protein>
    <submittedName>
        <fullName evidence="2">DUF2239 family protein</fullName>
    </submittedName>
</protein>
<dbReference type="Proteomes" id="UP000285710">
    <property type="component" value="Unassembled WGS sequence"/>
</dbReference>
<dbReference type="Pfam" id="PF09998">
    <property type="entry name" value="DUF2239"/>
    <property type="match status" value="1"/>
</dbReference>
<evidence type="ECO:0000313" key="3">
    <source>
        <dbReference type="Proteomes" id="UP000285710"/>
    </source>
</evidence>
<dbReference type="RefSeq" id="WP_128268462.1">
    <property type="nucleotide sequence ID" value="NZ_SAUW01000001.1"/>
</dbReference>
<name>A0A443J4L3_9RHOB</name>
<keyword evidence="3" id="KW-1185">Reference proteome</keyword>
<reference evidence="2 3" key="2">
    <citation type="submission" date="2019-01" db="EMBL/GenBank/DDBJ databases">
        <authorList>
            <person name="Li Y."/>
        </authorList>
    </citation>
    <scope>NUCLEOTIDE SEQUENCE [LARGE SCALE GENOMIC DNA]</scope>
    <source>
        <strain evidence="2 3">2D-5</strain>
    </source>
</reference>